<dbReference type="InterPro" id="IPR017850">
    <property type="entry name" value="Alkaline_phosphatase_core_sf"/>
</dbReference>
<accession>A0AAE3JGB6</accession>
<protein>
    <submittedName>
        <fullName evidence="2">Sulfatase</fullName>
    </submittedName>
</protein>
<dbReference type="EMBL" id="JAJEQR010000063">
    <property type="protein sequence ID" value="MCC2232358.1"/>
    <property type="molecule type" value="Genomic_DNA"/>
</dbReference>
<comment type="caution">
    <text evidence="2">The sequence shown here is derived from an EMBL/GenBank/DDBJ whole genome shotgun (WGS) entry which is preliminary data.</text>
</comment>
<evidence type="ECO:0000313" key="2">
    <source>
        <dbReference type="EMBL" id="MCC2232358.1"/>
    </source>
</evidence>
<dbReference type="SUPFAM" id="SSF53649">
    <property type="entry name" value="Alkaline phosphatase-like"/>
    <property type="match status" value="1"/>
</dbReference>
<reference evidence="2" key="1">
    <citation type="submission" date="2021-10" db="EMBL/GenBank/DDBJ databases">
        <title>Anaerobic single-cell dispensing facilitates the cultivation of human gut bacteria.</title>
        <authorList>
            <person name="Afrizal A."/>
        </authorList>
    </citation>
    <scope>NUCLEOTIDE SEQUENCE</scope>
    <source>
        <strain evidence="2">CLA-AA-H215</strain>
    </source>
</reference>
<dbReference type="Proteomes" id="UP001198182">
    <property type="component" value="Unassembled WGS sequence"/>
</dbReference>
<dbReference type="RefSeq" id="WP_308454766.1">
    <property type="nucleotide sequence ID" value="NZ_JAJEQR010000063.1"/>
</dbReference>
<dbReference type="InterPro" id="IPR000917">
    <property type="entry name" value="Sulfatase_N"/>
</dbReference>
<evidence type="ECO:0000259" key="1">
    <source>
        <dbReference type="Pfam" id="PF00884"/>
    </source>
</evidence>
<dbReference type="Gene3D" id="3.40.720.10">
    <property type="entry name" value="Alkaline Phosphatase, subunit A"/>
    <property type="match status" value="1"/>
</dbReference>
<dbReference type="PANTHER" id="PTHR43108">
    <property type="entry name" value="N-ACETYLGLUCOSAMINE-6-SULFATASE FAMILY MEMBER"/>
    <property type="match status" value="1"/>
</dbReference>
<feature type="domain" description="Sulfatase N-terminal" evidence="1">
    <location>
        <begin position="4"/>
        <end position="339"/>
    </location>
</feature>
<dbReference type="Pfam" id="PF00884">
    <property type="entry name" value="Sulfatase"/>
    <property type="match status" value="1"/>
</dbReference>
<dbReference type="AlphaFoldDB" id="A0AAE3JGB6"/>
<dbReference type="CDD" id="cd16148">
    <property type="entry name" value="sulfatase_like"/>
    <property type="match status" value="1"/>
</dbReference>
<name>A0AAE3JGB6_9FIRM</name>
<dbReference type="PANTHER" id="PTHR43108:SF8">
    <property type="entry name" value="SD21168P"/>
    <property type="match status" value="1"/>
</dbReference>
<sequence length="496" mass="57764">MKAIMLMFDSLNRRLLPNYGCDWTHTPNFRRLGEKTATFDRCFVGSMPCMPARRELHTGRYNFLHRCWGPVEPYDDSMPEMLKNAGVYTHLVTDHAHYWEDGGATFHERYSSFEFVRGQEGDAYLGQIKDPYMPPSVKMPGSMGGRNLSKYTREDWVNRAQIHEEEDFPIAKTFHKGLAFMERNADQDNWFLQIETFDPHEPFHSPQKYKDYYKEMDNYHGLHFDWPPYTQVTQTPEEVQHCRYEYAALLSMCDEYLGRFLDKMDELDLWKDTLLIVNTDHGFLLGEHGWWAKCVSPFYNEVAHIPMFIWDPRSKVQGERRNSLVQNIDMAPTLLSYFGLEPTVDMMGHDLAKTVASDTPVRDACLFGIHGGHVNVTNGRYVYMKGWVEGGEQYNYNYTLVPMHIRTRFSVEELRQAKLVDGFSFTKGCPVLKVPGTGTGSKPKNRETLLFDLQDDPEELRPIRDEAIEKRMTSLMVDLMKANDAPEEQYDRLGLR</sequence>
<evidence type="ECO:0000313" key="3">
    <source>
        <dbReference type="Proteomes" id="UP001198182"/>
    </source>
</evidence>
<keyword evidence="3" id="KW-1185">Reference proteome</keyword>
<gene>
    <name evidence="2" type="ORF">LKD81_15390</name>
</gene>
<organism evidence="2 3">
    <name type="scientific">Hominifimenecus microfluidus</name>
    <dbReference type="NCBI Taxonomy" id="2885348"/>
    <lineage>
        <taxon>Bacteria</taxon>
        <taxon>Bacillati</taxon>
        <taxon>Bacillota</taxon>
        <taxon>Clostridia</taxon>
        <taxon>Lachnospirales</taxon>
        <taxon>Lachnospiraceae</taxon>
        <taxon>Hominifimenecus</taxon>
    </lineage>
</organism>
<proteinExistence type="predicted"/>